<reference evidence="1" key="1">
    <citation type="submission" date="2019-07" db="EMBL/GenBank/DDBJ databases">
        <authorList>
            <person name="Dittberner H."/>
        </authorList>
    </citation>
    <scope>NUCLEOTIDE SEQUENCE [LARGE SCALE GENOMIC DNA]</scope>
</reference>
<keyword evidence="2" id="KW-1185">Reference proteome</keyword>
<dbReference type="Proteomes" id="UP000489600">
    <property type="component" value="Unassembled WGS sequence"/>
</dbReference>
<organism evidence="1 2">
    <name type="scientific">Arabis nemorensis</name>
    <dbReference type="NCBI Taxonomy" id="586526"/>
    <lineage>
        <taxon>Eukaryota</taxon>
        <taxon>Viridiplantae</taxon>
        <taxon>Streptophyta</taxon>
        <taxon>Embryophyta</taxon>
        <taxon>Tracheophyta</taxon>
        <taxon>Spermatophyta</taxon>
        <taxon>Magnoliopsida</taxon>
        <taxon>eudicotyledons</taxon>
        <taxon>Gunneridae</taxon>
        <taxon>Pentapetalae</taxon>
        <taxon>rosids</taxon>
        <taxon>malvids</taxon>
        <taxon>Brassicales</taxon>
        <taxon>Brassicaceae</taxon>
        <taxon>Arabideae</taxon>
        <taxon>Arabis</taxon>
    </lineage>
</organism>
<gene>
    <name evidence="1" type="ORF">ANE_LOCUS28230</name>
</gene>
<evidence type="ECO:0000313" key="2">
    <source>
        <dbReference type="Proteomes" id="UP000489600"/>
    </source>
</evidence>
<name>A0A565CWK3_9BRAS</name>
<comment type="caution">
    <text evidence="1">The sequence shown here is derived from an EMBL/GenBank/DDBJ whole genome shotgun (WGS) entry which is preliminary data.</text>
</comment>
<accession>A0A565CWK3</accession>
<dbReference type="AlphaFoldDB" id="A0A565CWK3"/>
<evidence type="ECO:0000313" key="1">
    <source>
        <dbReference type="EMBL" id="VVB17786.1"/>
    </source>
</evidence>
<protein>
    <submittedName>
        <fullName evidence="1">Uncharacterized protein</fullName>
    </submittedName>
</protein>
<sequence>MGARGRLCSSDDGYTSAVGEKLCNVEPGPADPVALPVPEGAEAMAHSNTVGEPKGLRPVCDEMPRLDPNKTMRVHTLMLYEPWRKTRAVGEGAHQKTRL</sequence>
<proteinExistence type="predicted"/>
<dbReference type="EMBL" id="CABITT030000008">
    <property type="protein sequence ID" value="VVB17786.1"/>
    <property type="molecule type" value="Genomic_DNA"/>
</dbReference>